<evidence type="ECO:0000313" key="4">
    <source>
        <dbReference type="EMBL" id="TYG66923.1"/>
    </source>
</evidence>
<feature type="compositionally biased region" description="Basic and acidic residues" evidence="3">
    <location>
        <begin position="33"/>
        <end position="42"/>
    </location>
</feature>
<dbReference type="GO" id="GO:0006950">
    <property type="term" value="P:response to stress"/>
    <property type="evidence" value="ECO:0007669"/>
    <property type="project" value="UniProtKB-ARBA"/>
</dbReference>
<keyword evidence="2" id="KW-0539">Nucleus</keyword>
<dbReference type="PANTHER" id="PTHR33172:SF96">
    <property type="entry name" value="PROTEIN OXIDATIVE STRESS 3 LIKE 3"/>
    <property type="match status" value="1"/>
</dbReference>
<evidence type="ECO:0000256" key="1">
    <source>
        <dbReference type="ARBA" id="ARBA00004123"/>
    </source>
</evidence>
<evidence type="ECO:0000313" key="5">
    <source>
        <dbReference type="Proteomes" id="UP000323506"/>
    </source>
</evidence>
<feature type="compositionally biased region" description="Low complexity" evidence="3">
    <location>
        <begin position="59"/>
        <end position="68"/>
    </location>
</feature>
<evidence type="ECO:0000256" key="3">
    <source>
        <dbReference type="SAM" id="MobiDB-lite"/>
    </source>
</evidence>
<evidence type="ECO:0000256" key="2">
    <source>
        <dbReference type="ARBA" id="ARBA00023242"/>
    </source>
</evidence>
<sequence length="247" mass="26957">MSLVYDRNNENSSSMRRSGFIHGMQCISVYDSPEEKRDDRLRLLSTEEEEEERDDDESGSCSSSSIGRNSDDSGESPSDDDDSPEPEVQSQLKGPLDTMDALQEILPLRKGISKFYNGKSKSFTSLADAAAVSSVKDFAKPEDPYNRKRKNLLARSSSLDKKPNNLLGNIGTKISMASSPSNCLPPLHPQCKKSTTIIKPSSSSSFTARPNPPCRSYSLSDLQFVAATTPNMAGLAVHSGNKGNKLR</sequence>
<proteinExistence type="predicted"/>
<dbReference type="GO" id="GO:0005634">
    <property type="term" value="C:nucleus"/>
    <property type="evidence" value="ECO:0007669"/>
    <property type="project" value="UniProtKB-SubCell"/>
</dbReference>
<organism evidence="4 5">
    <name type="scientific">Gossypium darwinii</name>
    <name type="common">Darwin's cotton</name>
    <name type="synonym">Gossypium barbadense var. darwinii</name>
    <dbReference type="NCBI Taxonomy" id="34276"/>
    <lineage>
        <taxon>Eukaryota</taxon>
        <taxon>Viridiplantae</taxon>
        <taxon>Streptophyta</taxon>
        <taxon>Embryophyta</taxon>
        <taxon>Tracheophyta</taxon>
        <taxon>Spermatophyta</taxon>
        <taxon>Magnoliopsida</taxon>
        <taxon>eudicotyledons</taxon>
        <taxon>Gunneridae</taxon>
        <taxon>Pentapetalae</taxon>
        <taxon>rosids</taxon>
        <taxon>malvids</taxon>
        <taxon>Malvales</taxon>
        <taxon>Malvaceae</taxon>
        <taxon>Malvoideae</taxon>
        <taxon>Gossypium</taxon>
    </lineage>
</organism>
<accession>A0A5D2CFE3</accession>
<dbReference type="Proteomes" id="UP000323506">
    <property type="component" value="Chromosome D05"/>
</dbReference>
<dbReference type="AlphaFoldDB" id="A0A5D2CFE3"/>
<comment type="subcellular location">
    <subcellularLocation>
        <location evidence="1">Nucleus</location>
    </subcellularLocation>
</comment>
<name>A0A5D2CFE3_GOSDA</name>
<feature type="compositionally biased region" description="Acidic residues" evidence="3">
    <location>
        <begin position="72"/>
        <end position="85"/>
    </location>
</feature>
<reference evidence="4 5" key="1">
    <citation type="submission" date="2019-06" db="EMBL/GenBank/DDBJ databases">
        <title>WGS assembly of Gossypium darwinii.</title>
        <authorList>
            <person name="Chen Z.J."/>
            <person name="Sreedasyam A."/>
            <person name="Ando A."/>
            <person name="Song Q."/>
            <person name="De L."/>
            <person name="Hulse-Kemp A."/>
            <person name="Ding M."/>
            <person name="Ye W."/>
            <person name="Kirkbride R."/>
            <person name="Jenkins J."/>
            <person name="Plott C."/>
            <person name="Lovell J."/>
            <person name="Lin Y.-M."/>
            <person name="Vaughn R."/>
            <person name="Liu B."/>
            <person name="Li W."/>
            <person name="Simpson S."/>
            <person name="Scheffler B."/>
            <person name="Saski C."/>
            <person name="Grover C."/>
            <person name="Hu G."/>
            <person name="Conover J."/>
            <person name="Carlson J."/>
            <person name="Shu S."/>
            <person name="Boston L."/>
            <person name="Williams M."/>
            <person name="Peterson D."/>
            <person name="Mcgee K."/>
            <person name="Jones D."/>
            <person name="Wendel J."/>
            <person name="Stelly D."/>
            <person name="Grimwood J."/>
            <person name="Schmutz J."/>
        </authorList>
    </citation>
    <scope>NUCLEOTIDE SEQUENCE [LARGE SCALE GENOMIC DNA]</scope>
    <source>
        <strain evidence="4">1808015.09</strain>
    </source>
</reference>
<feature type="compositionally biased region" description="Acidic residues" evidence="3">
    <location>
        <begin position="46"/>
        <end position="58"/>
    </location>
</feature>
<dbReference type="PANTHER" id="PTHR33172">
    <property type="entry name" value="OS08G0516900 PROTEIN"/>
    <property type="match status" value="1"/>
</dbReference>
<keyword evidence="5" id="KW-1185">Reference proteome</keyword>
<protein>
    <submittedName>
        <fullName evidence="4">Uncharacterized protein</fullName>
    </submittedName>
</protein>
<gene>
    <name evidence="4" type="ORF">ES288_D05G037400v1</name>
</gene>
<dbReference type="InterPro" id="IPR051992">
    <property type="entry name" value="OxStress_Response_Reg"/>
</dbReference>
<dbReference type="EMBL" id="CM017705">
    <property type="protein sequence ID" value="TYG66923.1"/>
    <property type="molecule type" value="Genomic_DNA"/>
</dbReference>
<feature type="region of interest" description="Disordered" evidence="3">
    <location>
        <begin position="1"/>
        <end position="100"/>
    </location>
</feature>